<keyword evidence="3" id="KW-0547">Nucleotide-binding</keyword>
<dbReference type="GO" id="GO:0046872">
    <property type="term" value="F:metal ion binding"/>
    <property type="evidence" value="ECO:0007669"/>
    <property type="project" value="UniProtKB-KW"/>
</dbReference>
<dbReference type="Gene3D" id="3.40.50.300">
    <property type="entry name" value="P-loop containing nucleotide triphosphate hydrolases"/>
    <property type="match status" value="1"/>
</dbReference>
<dbReference type="InterPro" id="IPR027417">
    <property type="entry name" value="P-loop_NTPase"/>
</dbReference>
<feature type="compositionally biased region" description="Basic and acidic residues" evidence="7">
    <location>
        <begin position="1"/>
        <end position="11"/>
    </location>
</feature>
<accession>A0A8E0RKA9</accession>
<dbReference type="GO" id="GO:0005524">
    <property type="term" value="F:ATP binding"/>
    <property type="evidence" value="ECO:0007669"/>
    <property type="project" value="UniProtKB-KW"/>
</dbReference>
<dbReference type="PANTHER" id="PTHR43655">
    <property type="entry name" value="ATP-DEPENDENT PROTEASE"/>
    <property type="match status" value="1"/>
</dbReference>
<keyword evidence="5" id="KW-0067">ATP-binding</keyword>
<evidence type="ECO:0000256" key="1">
    <source>
        <dbReference type="ARBA" id="ARBA00001947"/>
    </source>
</evidence>
<dbReference type="GO" id="GO:0008237">
    <property type="term" value="F:metallopeptidase activity"/>
    <property type="evidence" value="ECO:0007669"/>
    <property type="project" value="UniProtKB-KW"/>
</dbReference>
<name>A0A8E0RKA9_9TREM</name>
<keyword evidence="6" id="KW-0482">Metalloprotease</keyword>
<dbReference type="SUPFAM" id="SSF52540">
    <property type="entry name" value="P-loop containing nucleoside triphosphate hydrolases"/>
    <property type="match status" value="1"/>
</dbReference>
<feature type="region of interest" description="Disordered" evidence="7">
    <location>
        <begin position="1"/>
        <end position="35"/>
    </location>
</feature>
<comment type="caution">
    <text evidence="8">The sequence shown here is derived from an EMBL/GenBank/DDBJ whole genome shotgun (WGS) entry which is preliminary data.</text>
</comment>
<dbReference type="OrthoDB" id="8122343at2759"/>
<comment type="cofactor">
    <cofactor evidence="1">
        <name>Zn(2+)</name>
        <dbReference type="ChEBI" id="CHEBI:29105"/>
    </cofactor>
</comment>
<keyword evidence="4" id="KW-0862">Zinc</keyword>
<dbReference type="Proteomes" id="UP000728185">
    <property type="component" value="Unassembled WGS sequence"/>
</dbReference>
<reference evidence="8" key="1">
    <citation type="submission" date="2019-05" db="EMBL/GenBank/DDBJ databases">
        <title>Annotation for the trematode Fasciolopsis buski.</title>
        <authorList>
            <person name="Choi Y.-J."/>
        </authorList>
    </citation>
    <scope>NUCLEOTIDE SEQUENCE</scope>
    <source>
        <strain evidence="8">HT</strain>
        <tissue evidence="8">Whole worm</tissue>
    </source>
</reference>
<evidence type="ECO:0000256" key="4">
    <source>
        <dbReference type="ARBA" id="ARBA00022833"/>
    </source>
</evidence>
<evidence type="ECO:0000256" key="3">
    <source>
        <dbReference type="ARBA" id="ARBA00022741"/>
    </source>
</evidence>
<organism evidence="8 9">
    <name type="scientific">Fasciolopsis buskii</name>
    <dbReference type="NCBI Taxonomy" id="27845"/>
    <lineage>
        <taxon>Eukaryota</taxon>
        <taxon>Metazoa</taxon>
        <taxon>Spiralia</taxon>
        <taxon>Lophotrochozoa</taxon>
        <taxon>Platyhelminthes</taxon>
        <taxon>Trematoda</taxon>
        <taxon>Digenea</taxon>
        <taxon>Plagiorchiida</taxon>
        <taxon>Echinostomata</taxon>
        <taxon>Echinostomatoidea</taxon>
        <taxon>Fasciolidae</taxon>
        <taxon>Fasciolopsis</taxon>
    </lineage>
</organism>
<evidence type="ECO:0000256" key="7">
    <source>
        <dbReference type="SAM" id="MobiDB-lite"/>
    </source>
</evidence>
<evidence type="ECO:0000313" key="8">
    <source>
        <dbReference type="EMBL" id="KAA0185548.1"/>
    </source>
</evidence>
<evidence type="ECO:0000256" key="6">
    <source>
        <dbReference type="ARBA" id="ARBA00023049"/>
    </source>
</evidence>
<dbReference type="InterPro" id="IPR050928">
    <property type="entry name" value="ATP-dep_Zn_Metalloprotease"/>
</dbReference>
<evidence type="ECO:0000256" key="2">
    <source>
        <dbReference type="ARBA" id="ARBA00022723"/>
    </source>
</evidence>
<dbReference type="AlphaFoldDB" id="A0A8E0RKA9"/>
<evidence type="ECO:0000256" key="5">
    <source>
        <dbReference type="ARBA" id="ARBA00022840"/>
    </source>
</evidence>
<keyword evidence="6" id="KW-0645">Protease</keyword>
<keyword evidence="9" id="KW-1185">Reference proteome</keyword>
<keyword evidence="6" id="KW-0378">Hydrolase</keyword>
<dbReference type="GO" id="GO:0005745">
    <property type="term" value="C:m-AAA complex"/>
    <property type="evidence" value="ECO:0007669"/>
    <property type="project" value="TreeGrafter"/>
</dbReference>
<keyword evidence="2" id="KW-0479">Metal-binding</keyword>
<evidence type="ECO:0000313" key="9">
    <source>
        <dbReference type="Proteomes" id="UP000728185"/>
    </source>
</evidence>
<protein>
    <submittedName>
        <fullName evidence="8">Paraplegin</fullName>
    </submittedName>
</protein>
<dbReference type="EMBL" id="LUCM01010389">
    <property type="protein sequence ID" value="KAA0185548.1"/>
    <property type="molecule type" value="Genomic_DNA"/>
</dbReference>
<gene>
    <name evidence="8" type="ORF">FBUS_11063</name>
</gene>
<dbReference type="GO" id="GO:0034982">
    <property type="term" value="P:mitochondrial protein processing"/>
    <property type="evidence" value="ECO:0007669"/>
    <property type="project" value="TreeGrafter"/>
</dbReference>
<sequence length="141" mass="15586">MSDRNRREPESSRNSAPTKDQTHYSRPSSESDRMSSGLPFSWDPFSGFNSIKPVTTNVKFKDVAGLHASKQEVMEFVTYLKNPQKFQALGAKLPKGALLLGPPGTGKTLLVSPIAHWFPVCTTLTFSLSLCSLHDYILTVL</sequence>
<proteinExistence type="predicted"/>
<dbReference type="PANTHER" id="PTHR43655:SF2">
    <property type="entry name" value="AFG3 LIKE MATRIX AAA PEPTIDASE SUBUNIT 2, ISOFORM A"/>
    <property type="match status" value="1"/>
</dbReference>